<keyword evidence="3" id="KW-1185">Reference proteome</keyword>
<dbReference type="RefSeq" id="WP_197647465.1">
    <property type="nucleotide sequence ID" value="NZ_JAEACP010000029.1"/>
</dbReference>
<evidence type="ECO:0000313" key="3">
    <source>
        <dbReference type="Proteomes" id="UP001595445"/>
    </source>
</evidence>
<name>A0ABV7DSF7_9RHOB</name>
<gene>
    <name evidence="2" type="ORF">ACFOD6_03345</name>
</gene>
<feature type="domain" description="DUF6950" evidence="1">
    <location>
        <begin position="5"/>
        <end position="137"/>
    </location>
</feature>
<evidence type="ECO:0000313" key="2">
    <source>
        <dbReference type="EMBL" id="MFC3085078.1"/>
    </source>
</evidence>
<sequence>MRGARIEHWERHLAEAVAAAQARPFAWSQNDCPIFAFETRQLLTGGTDVAALWRGRYRTARGGLRVMRRLGWDTLEEMGRALLGPPLASVHLVQRGDLVLAKGGTGFGVCLGARAVGMAPEGLVSLPISACALAWRV</sequence>
<organism evidence="2 3">
    <name type="scientific">Tabrizicola soli</name>
    <dbReference type="NCBI Taxonomy" id="2185115"/>
    <lineage>
        <taxon>Bacteria</taxon>
        <taxon>Pseudomonadati</taxon>
        <taxon>Pseudomonadota</taxon>
        <taxon>Alphaproteobacteria</taxon>
        <taxon>Rhodobacterales</taxon>
        <taxon>Paracoccaceae</taxon>
        <taxon>Tabrizicola</taxon>
    </lineage>
</organism>
<proteinExistence type="predicted"/>
<reference evidence="3" key="1">
    <citation type="journal article" date="2019" name="Int. J. Syst. Evol. Microbiol.">
        <title>The Global Catalogue of Microorganisms (GCM) 10K type strain sequencing project: providing services to taxonomists for standard genome sequencing and annotation.</title>
        <authorList>
            <consortium name="The Broad Institute Genomics Platform"/>
            <consortium name="The Broad Institute Genome Sequencing Center for Infectious Disease"/>
            <person name="Wu L."/>
            <person name="Ma J."/>
        </authorList>
    </citation>
    <scope>NUCLEOTIDE SEQUENCE [LARGE SCALE GENOMIC DNA]</scope>
    <source>
        <strain evidence="3">KCTC 62102</strain>
    </source>
</reference>
<dbReference type="Pfam" id="PF22262">
    <property type="entry name" value="DUF6950"/>
    <property type="match status" value="1"/>
</dbReference>
<evidence type="ECO:0000259" key="1">
    <source>
        <dbReference type="Pfam" id="PF22262"/>
    </source>
</evidence>
<comment type="caution">
    <text evidence="2">The sequence shown here is derived from an EMBL/GenBank/DDBJ whole genome shotgun (WGS) entry which is preliminary data.</text>
</comment>
<protein>
    <submittedName>
        <fullName evidence="2">DUF6950 family protein</fullName>
    </submittedName>
</protein>
<dbReference type="Proteomes" id="UP001595445">
    <property type="component" value="Unassembled WGS sequence"/>
</dbReference>
<accession>A0ABV7DSF7</accession>
<dbReference type="EMBL" id="JBHRSM010000005">
    <property type="protein sequence ID" value="MFC3085078.1"/>
    <property type="molecule type" value="Genomic_DNA"/>
</dbReference>
<dbReference type="InterPro" id="IPR053802">
    <property type="entry name" value="DUF6950"/>
</dbReference>